<keyword evidence="4" id="KW-1185">Reference proteome</keyword>
<dbReference type="KEGG" id="mprt:ET475_00320"/>
<dbReference type="InterPro" id="IPR032466">
    <property type="entry name" value="Metal_Hydrolase"/>
</dbReference>
<dbReference type="GO" id="GO:0016787">
    <property type="term" value="F:hydrolase activity"/>
    <property type="evidence" value="ECO:0007669"/>
    <property type="project" value="UniProtKB-KW"/>
</dbReference>
<dbReference type="InterPro" id="IPR006680">
    <property type="entry name" value="Amidohydro-rel"/>
</dbReference>
<sequence>MAARGLGDRAVTLLDSHVHVWDAAVFDYPWLDTAPALPRQALPDDIDRADGLSTRMIFVEADRARDQGLLEAQWVDATAWPELAGIVAFADLAASDARLFDELSAIDRVVGVRHPLQNAPTHTWDVPALAAGLHELARRGLTFDACVRHTQLAALAELLERAPEAHIVLDHLGKPPIDAGLDSAAGRAWHDAVRRIAALPHAHVKLSGLAAEARDAAAYGQHADAFLAAGVDAFGADRAMIGSDWPVSARTGVGTTLTDWVTRIRHATGASDAEWVLLTEGTAATFYGV</sequence>
<dbReference type="AlphaFoldDB" id="A0A4P6EEV2"/>
<dbReference type="Gene3D" id="3.20.20.140">
    <property type="entry name" value="Metal-dependent hydrolases"/>
    <property type="match status" value="1"/>
</dbReference>
<dbReference type="SUPFAM" id="SSF51556">
    <property type="entry name" value="Metallo-dependent hydrolases"/>
    <property type="match status" value="1"/>
</dbReference>
<evidence type="ECO:0000313" key="4">
    <source>
        <dbReference type="Proteomes" id="UP000293995"/>
    </source>
</evidence>
<organism evidence="3 4">
    <name type="scientific">Microbacterium protaetiae</name>
    <dbReference type="NCBI Taxonomy" id="2509458"/>
    <lineage>
        <taxon>Bacteria</taxon>
        <taxon>Bacillati</taxon>
        <taxon>Actinomycetota</taxon>
        <taxon>Actinomycetes</taxon>
        <taxon>Micrococcales</taxon>
        <taxon>Microbacteriaceae</taxon>
        <taxon>Microbacterium</taxon>
    </lineage>
</organism>
<dbReference type="InterPro" id="IPR052350">
    <property type="entry name" value="Metallo-dep_Lactonases"/>
</dbReference>
<comment type="similarity">
    <text evidence="1">Belongs to the metallo-dependent hydrolases superfamily.</text>
</comment>
<dbReference type="PANTHER" id="PTHR43569">
    <property type="entry name" value="AMIDOHYDROLASE"/>
    <property type="match status" value="1"/>
</dbReference>
<accession>A0A4P6EEV2</accession>
<dbReference type="OrthoDB" id="5450317at2"/>
<dbReference type="Proteomes" id="UP000293995">
    <property type="component" value="Chromosome"/>
</dbReference>
<protein>
    <submittedName>
        <fullName evidence="3">Amidohydrolase</fullName>
    </submittedName>
</protein>
<dbReference type="Pfam" id="PF04909">
    <property type="entry name" value="Amidohydro_2"/>
    <property type="match status" value="1"/>
</dbReference>
<evidence type="ECO:0000313" key="3">
    <source>
        <dbReference type="EMBL" id="QAY58597.1"/>
    </source>
</evidence>
<keyword evidence="3" id="KW-0378">Hydrolase</keyword>
<dbReference type="EMBL" id="CP035494">
    <property type="protein sequence ID" value="QAY58597.1"/>
    <property type="molecule type" value="Genomic_DNA"/>
</dbReference>
<name>A0A4P6EEV2_9MICO</name>
<dbReference type="PANTHER" id="PTHR43569:SF2">
    <property type="entry name" value="AMIDOHYDROLASE-RELATED DOMAIN-CONTAINING PROTEIN"/>
    <property type="match status" value="1"/>
</dbReference>
<evidence type="ECO:0000256" key="1">
    <source>
        <dbReference type="ARBA" id="ARBA00038310"/>
    </source>
</evidence>
<feature type="domain" description="Amidohydrolase-related" evidence="2">
    <location>
        <begin position="15"/>
        <end position="288"/>
    </location>
</feature>
<evidence type="ECO:0000259" key="2">
    <source>
        <dbReference type="Pfam" id="PF04909"/>
    </source>
</evidence>
<reference evidence="3 4" key="1">
    <citation type="submission" date="2019-01" db="EMBL/GenBank/DDBJ databases">
        <title>Genome sequencing of strain DFW100M-13.</title>
        <authorList>
            <person name="Heo J."/>
            <person name="Kim S.-J."/>
            <person name="Kim J.-S."/>
            <person name="Hong S.-B."/>
            <person name="Kwon S.-W."/>
        </authorList>
    </citation>
    <scope>NUCLEOTIDE SEQUENCE [LARGE SCALE GENOMIC DNA]</scope>
    <source>
        <strain evidence="3 4">DFW100M-13</strain>
    </source>
</reference>
<gene>
    <name evidence="3" type="ORF">ET475_00320</name>
</gene>
<proteinExistence type="inferred from homology"/>